<dbReference type="Gene3D" id="3.60.70.12">
    <property type="entry name" value="L-amino peptidase D-ALA esterase/amidase"/>
    <property type="match status" value="1"/>
</dbReference>
<dbReference type="GO" id="GO:0004042">
    <property type="term" value="F:L-glutamate N-acetyltransferase activity"/>
    <property type="evidence" value="ECO:0007669"/>
    <property type="project" value="UniProtKB-UniRule"/>
</dbReference>
<keyword evidence="9 10" id="KW-0012">Acyltransferase</keyword>
<dbReference type="Pfam" id="PF01960">
    <property type="entry name" value="ArgJ"/>
    <property type="match status" value="1"/>
</dbReference>
<keyword evidence="6 10" id="KW-0028">Amino-acid biosynthesis</keyword>
<dbReference type="EC" id="2.3.1.35" evidence="10"/>
<evidence type="ECO:0000313" key="12">
    <source>
        <dbReference type="Proteomes" id="UP000237819"/>
    </source>
</evidence>
<evidence type="ECO:0000256" key="6">
    <source>
        <dbReference type="ARBA" id="ARBA00022605"/>
    </source>
</evidence>
<dbReference type="GO" id="GO:0005737">
    <property type="term" value="C:cytoplasm"/>
    <property type="evidence" value="ECO:0007669"/>
    <property type="project" value="UniProtKB-SubCell"/>
</dbReference>
<feature type="binding site" evidence="10">
    <location>
        <position position="153"/>
    </location>
    <ligand>
        <name>substrate</name>
    </ligand>
</feature>
<feature type="chain" id="PRO_5023561162" description="Arginine biosynthesis bifunctional protein ArgJ alpha chain" evidence="10">
    <location>
        <begin position="1"/>
        <end position="189"/>
    </location>
</feature>
<keyword evidence="8 10" id="KW-0068">Autocatalytic cleavage</keyword>
<organism evidence="11 12">
    <name type="scientific">Blastopirellula marina</name>
    <dbReference type="NCBI Taxonomy" id="124"/>
    <lineage>
        <taxon>Bacteria</taxon>
        <taxon>Pseudomonadati</taxon>
        <taxon>Planctomycetota</taxon>
        <taxon>Planctomycetia</taxon>
        <taxon>Pirellulales</taxon>
        <taxon>Pirellulaceae</taxon>
        <taxon>Blastopirellula</taxon>
    </lineage>
</organism>
<feature type="site" description="Cleavage; by autolysis" evidence="10">
    <location>
        <begin position="189"/>
        <end position="190"/>
    </location>
</feature>
<name>A0A2S8GMZ3_9BACT</name>
<comment type="catalytic activity">
    <reaction evidence="10">
        <text>N(2)-acetyl-L-ornithine + L-glutamate = N-acetyl-L-glutamate + L-ornithine</text>
        <dbReference type="Rhea" id="RHEA:15349"/>
        <dbReference type="ChEBI" id="CHEBI:29985"/>
        <dbReference type="ChEBI" id="CHEBI:44337"/>
        <dbReference type="ChEBI" id="CHEBI:46911"/>
        <dbReference type="ChEBI" id="CHEBI:57805"/>
        <dbReference type="EC" id="2.3.1.35"/>
    </reaction>
</comment>
<sequence>MDEPTQQIKIPAGFRFAGVHCGLKRNPNKEDISLIVCDAPATAAGVYTTNKVFAAPVRWDRSRTPSDKIRAVITNSGNANACTGEQGEKDCAEMAAIVAEHVGASAEDVLVMSTGIIGVHLPMEKIRAGIANAASQTGVEAPAFIAAARGILTTDNGKKTTSRTATVDGRTFQIAGMCKGAGMIAPNMATMLGIVLTDAPLSVEQAQSLLSSVADETFNCIRVDGHMSTNDTLLLLASGAEGGPALTDSQLAELRSEIKDACEEMAKLIPADGEGATHLIKIDVEGCATAADAKKIAIEVADSPLVKTAITGGDPNWGRIVSAVGYAGVTFDPLKLELRLNDILLYQEGTPVKFEAKTVSTSIKENFETHVQLTLFEGDAKARVWASDLTVDYVKFNADYST</sequence>
<feature type="binding site" evidence="10">
    <location>
        <position position="190"/>
    </location>
    <ligand>
        <name>substrate</name>
    </ligand>
</feature>
<comment type="pathway">
    <text evidence="10">Amino-acid biosynthesis; L-arginine biosynthesis; N(2)-acetyl-L-ornithine from L-glutamate: step 1/4.</text>
</comment>
<protein>
    <recommendedName>
        <fullName evidence="10">Arginine biosynthesis bifunctional protein ArgJ</fullName>
    </recommendedName>
    <domain>
        <recommendedName>
            <fullName evidence="10">Glutamate N-acetyltransferase</fullName>
            <ecNumber evidence="10">2.3.1.35</ecNumber>
        </recommendedName>
        <alternativeName>
            <fullName evidence="10">Ornithine acetyltransferase</fullName>
            <shortName evidence="10">OATase</shortName>
        </alternativeName>
        <alternativeName>
            <fullName evidence="10">Ornithine transacetylase</fullName>
        </alternativeName>
    </domain>
    <domain>
        <recommendedName>
            <fullName evidence="10">Amino-acid acetyltransferase</fullName>
            <ecNumber evidence="10">2.3.1.1</ecNumber>
        </recommendedName>
        <alternativeName>
            <fullName evidence="10">N-acetylglutamate synthase</fullName>
            <shortName evidence="10">AGSase</shortName>
        </alternativeName>
    </domain>
    <component>
        <recommendedName>
            <fullName evidence="10">Arginine biosynthesis bifunctional protein ArgJ alpha chain</fullName>
        </recommendedName>
    </component>
    <component>
        <recommendedName>
            <fullName evidence="10">Arginine biosynthesis bifunctional protein ArgJ beta chain</fullName>
        </recommendedName>
    </component>
</protein>
<dbReference type="InterPro" id="IPR042195">
    <property type="entry name" value="ArgJ_beta_C"/>
</dbReference>
<evidence type="ECO:0000256" key="4">
    <source>
        <dbReference type="ARBA" id="ARBA00022490"/>
    </source>
</evidence>
<reference evidence="11 12" key="1">
    <citation type="submission" date="2018-02" db="EMBL/GenBank/DDBJ databases">
        <title>Comparative genomes isolates from brazilian mangrove.</title>
        <authorList>
            <person name="Araujo J.E."/>
            <person name="Taketani R.G."/>
            <person name="Silva M.C.P."/>
            <person name="Loureco M.V."/>
            <person name="Andreote F.D."/>
        </authorList>
    </citation>
    <scope>NUCLEOTIDE SEQUENCE [LARGE SCALE GENOMIC DNA]</scope>
    <source>
        <strain evidence="11 12">Nap-Phe MGV</strain>
    </source>
</reference>
<dbReference type="FunFam" id="3.60.70.12:FF:000001">
    <property type="entry name" value="Arginine biosynthesis bifunctional protein ArgJ, chloroplastic"/>
    <property type="match status" value="1"/>
</dbReference>
<dbReference type="GO" id="GO:0006526">
    <property type="term" value="P:L-arginine biosynthetic process"/>
    <property type="evidence" value="ECO:0007669"/>
    <property type="project" value="UniProtKB-UniRule"/>
</dbReference>
<dbReference type="PANTHER" id="PTHR23100:SF0">
    <property type="entry name" value="ARGININE BIOSYNTHESIS BIFUNCTIONAL PROTEIN ARGJ, MITOCHONDRIAL"/>
    <property type="match status" value="1"/>
</dbReference>
<dbReference type="AlphaFoldDB" id="A0A2S8GMZ3"/>
<dbReference type="OrthoDB" id="9804242at2"/>
<keyword evidence="4 10" id="KW-0963">Cytoplasm</keyword>
<dbReference type="Proteomes" id="UP000237819">
    <property type="component" value="Unassembled WGS sequence"/>
</dbReference>
<feature type="binding site" evidence="10">
    <location>
        <position position="274"/>
    </location>
    <ligand>
        <name>substrate</name>
    </ligand>
</feature>
<feature type="site" description="Involved in the stabilization of negative charge on the oxyanion by the formation of the oxyanion hole" evidence="10">
    <location>
        <position position="115"/>
    </location>
</feature>
<dbReference type="InterPro" id="IPR016117">
    <property type="entry name" value="ArgJ-like_dom_sf"/>
</dbReference>
<evidence type="ECO:0000256" key="1">
    <source>
        <dbReference type="ARBA" id="ARBA00004496"/>
    </source>
</evidence>
<dbReference type="PANTHER" id="PTHR23100">
    <property type="entry name" value="ARGININE BIOSYNTHESIS BIFUNCTIONAL PROTEIN ARGJ"/>
    <property type="match status" value="1"/>
</dbReference>
<dbReference type="GO" id="GO:0006592">
    <property type="term" value="P:ornithine biosynthetic process"/>
    <property type="evidence" value="ECO:0007669"/>
    <property type="project" value="TreeGrafter"/>
</dbReference>
<evidence type="ECO:0000256" key="2">
    <source>
        <dbReference type="ARBA" id="ARBA00006774"/>
    </source>
</evidence>
<dbReference type="UniPathway" id="UPA00068">
    <property type="reaction ID" value="UER00106"/>
</dbReference>
<evidence type="ECO:0000256" key="3">
    <source>
        <dbReference type="ARBA" id="ARBA00011475"/>
    </source>
</evidence>
<comment type="subunit">
    <text evidence="3 10">Heterotetramer of two alpha and two beta chains.</text>
</comment>
<dbReference type="EMBL" id="PUHZ01000013">
    <property type="protein sequence ID" value="PQO45789.1"/>
    <property type="molecule type" value="Genomic_DNA"/>
</dbReference>
<proteinExistence type="inferred from homology"/>
<feature type="binding site" evidence="10">
    <location>
        <position position="402"/>
    </location>
    <ligand>
        <name>substrate</name>
    </ligand>
</feature>
<comment type="function">
    <text evidence="10">Catalyzes two activities which are involved in the cyclic version of arginine biosynthesis: the synthesis of N-acetylglutamate from glutamate and acetyl-CoA as the acetyl donor, and of ornithine by transacetylation between N(2)-acetylornithine and glutamate.</text>
</comment>
<dbReference type="RefSeq" id="WP_105335813.1">
    <property type="nucleotide sequence ID" value="NZ_PUHZ01000013.1"/>
</dbReference>
<comment type="caution">
    <text evidence="11">The sequence shown here is derived from an EMBL/GenBank/DDBJ whole genome shotgun (WGS) entry which is preliminary data.</text>
</comment>
<evidence type="ECO:0000256" key="10">
    <source>
        <dbReference type="HAMAP-Rule" id="MF_01106"/>
    </source>
</evidence>
<dbReference type="InterPro" id="IPR002813">
    <property type="entry name" value="Arg_biosynth_ArgJ"/>
</dbReference>
<feature type="chain" id="PRO_5023561161" description="Arginine biosynthesis bifunctional protein ArgJ beta chain" evidence="10">
    <location>
        <begin position="190"/>
        <end position="402"/>
    </location>
</feature>
<evidence type="ECO:0000313" key="11">
    <source>
        <dbReference type="EMBL" id="PQO45789.1"/>
    </source>
</evidence>
<keyword evidence="5 10" id="KW-0055">Arginine biosynthesis</keyword>
<dbReference type="EC" id="2.3.1.1" evidence="10"/>
<dbReference type="SUPFAM" id="SSF56266">
    <property type="entry name" value="DmpA/ArgJ-like"/>
    <property type="match status" value="1"/>
</dbReference>
<feature type="active site" description="Nucleophile" evidence="10">
    <location>
        <position position="190"/>
    </location>
</feature>
<comment type="subcellular location">
    <subcellularLocation>
        <location evidence="1 10">Cytoplasm</location>
    </subcellularLocation>
</comment>
<feature type="site" description="Involved in the stabilization of negative charge on the oxyanion by the formation of the oxyanion hole" evidence="10">
    <location>
        <position position="114"/>
    </location>
</feature>
<gene>
    <name evidence="10" type="primary">argJ</name>
    <name evidence="11" type="ORF">C5Y93_12760</name>
</gene>
<dbReference type="GO" id="GO:0004358">
    <property type="term" value="F:L-glutamate N-acetyltransferase activity, acting on acetyl-L-ornithine as donor"/>
    <property type="evidence" value="ECO:0007669"/>
    <property type="project" value="UniProtKB-UniRule"/>
</dbReference>
<feature type="binding site" evidence="10">
    <location>
        <position position="179"/>
    </location>
    <ligand>
        <name>substrate</name>
    </ligand>
</feature>
<comment type="similarity">
    <text evidence="2 10">Belongs to the ArgJ family.</text>
</comment>
<keyword evidence="7 10" id="KW-0808">Transferase</keyword>
<evidence type="ECO:0000256" key="8">
    <source>
        <dbReference type="ARBA" id="ARBA00022813"/>
    </source>
</evidence>
<dbReference type="NCBIfam" id="TIGR00120">
    <property type="entry name" value="ArgJ"/>
    <property type="match status" value="1"/>
</dbReference>
<dbReference type="FunFam" id="3.10.20.340:FF:000003">
    <property type="entry name" value="Arginine biosynthesis bifunctional protein ArgJ"/>
    <property type="match status" value="1"/>
</dbReference>
<accession>A0A2S8GMZ3</accession>
<comment type="catalytic activity">
    <reaction evidence="10">
        <text>L-glutamate + acetyl-CoA = N-acetyl-L-glutamate + CoA + H(+)</text>
        <dbReference type="Rhea" id="RHEA:24292"/>
        <dbReference type="ChEBI" id="CHEBI:15378"/>
        <dbReference type="ChEBI" id="CHEBI:29985"/>
        <dbReference type="ChEBI" id="CHEBI:44337"/>
        <dbReference type="ChEBI" id="CHEBI:57287"/>
        <dbReference type="ChEBI" id="CHEBI:57288"/>
        <dbReference type="EC" id="2.3.1.1"/>
    </reaction>
</comment>
<evidence type="ECO:0000256" key="9">
    <source>
        <dbReference type="ARBA" id="ARBA00023315"/>
    </source>
</evidence>
<dbReference type="NCBIfam" id="NF003802">
    <property type="entry name" value="PRK05388.1"/>
    <property type="match status" value="1"/>
</dbReference>
<dbReference type="CDD" id="cd02152">
    <property type="entry name" value="OAT"/>
    <property type="match status" value="1"/>
</dbReference>
<feature type="binding site" evidence="10">
    <location>
        <position position="397"/>
    </location>
    <ligand>
        <name>substrate</name>
    </ligand>
</feature>
<evidence type="ECO:0000256" key="7">
    <source>
        <dbReference type="ARBA" id="ARBA00022679"/>
    </source>
</evidence>
<dbReference type="Gene3D" id="3.10.20.340">
    <property type="entry name" value="ArgJ beta chain, C-terminal domain"/>
    <property type="match status" value="1"/>
</dbReference>
<dbReference type="HAMAP" id="MF_01106">
    <property type="entry name" value="ArgJ"/>
    <property type="match status" value="1"/>
</dbReference>
<keyword evidence="10" id="KW-0511">Multifunctional enzyme</keyword>
<comment type="pathway">
    <text evidence="10">Amino-acid biosynthesis; L-arginine biosynthesis; L-ornithine and N-acetyl-L-glutamate from L-glutamate and N(2)-acetyl-L-ornithine (cyclic): step 1/1.</text>
</comment>
<evidence type="ECO:0000256" key="5">
    <source>
        <dbReference type="ARBA" id="ARBA00022571"/>
    </source>
</evidence>